<organism evidence="2 3">
    <name type="scientific">Gomphosphaeria aponina SAG 52.96 = DSM 107014</name>
    <dbReference type="NCBI Taxonomy" id="1521640"/>
    <lineage>
        <taxon>Bacteria</taxon>
        <taxon>Bacillati</taxon>
        <taxon>Cyanobacteriota</taxon>
        <taxon>Cyanophyceae</taxon>
        <taxon>Oscillatoriophycideae</taxon>
        <taxon>Chroococcales</taxon>
        <taxon>Gomphosphaeriaceae</taxon>
        <taxon>Gomphosphaeria</taxon>
    </lineage>
</organism>
<dbReference type="EMBL" id="JADQBC010000144">
    <property type="protein sequence ID" value="MBR8829546.1"/>
    <property type="molecule type" value="Genomic_DNA"/>
</dbReference>
<reference evidence="2" key="1">
    <citation type="submission" date="2021-02" db="EMBL/GenBank/DDBJ databases">
        <title>Metagenome analyses of Stigonema ocellatum DSM 106950, Chlorogloea purpurea SAG 13.99 and Gomphosphaeria aponina DSM 107014.</title>
        <authorList>
            <person name="Marter P."/>
            <person name="Huang S."/>
        </authorList>
    </citation>
    <scope>NUCLEOTIDE SEQUENCE</scope>
    <source>
        <strain evidence="2">JP213</strain>
    </source>
</reference>
<dbReference type="InterPro" id="IPR029044">
    <property type="entry name" value="Nucleotide-diphossugar_trans"/>
</dbReference>
<dbReference type="SUPFAM" id="SSF53448">
    <property type="entry name" value="Nucleotide-diphospho-sugar transferases"/>
    <property type="match status" value="1"/>
</dbReference>
<dbReference type="PANTHER" id="PTHR22916">
    <property type="entry name" value="GLYCOSYLTRANSFERASE"/>
    <property type="match status" value="1"/>
</dbReference>
<gene>
    <name evidence="2" type="ORF">DSM107014_16890</name>
</gene>
<protein>
    <submittedName>
        <fullName evidence="2">Glycosyltransferase family 2 protein</fullName>
    </submittedName>
</protein>
<feature type="domain" description="Glycosyltransferase 2-like" evidence="1">
    <location>
        <begin position="4"/>
        <end position="142"/>
    </location>
</feature>
<dbReference type="CDD" id="cd00761">
    <property type="entry name" value="Glyco_tranf_GTA_type"/>
    <property type="match status" value="1"/>
</dbReference>
<dbReference type="PANTHER" id="PTHR22916:SF3">
    <property type="entry name" value="UDP-GLCNAC:BETAGAL BETA-1,3-N-ACETYLGLUCOSAMINYLTRANSFERASE-LIKE PROTEIN 1"/>
    <property type="match status" value="1"/>
</dbReference>
<dbReference type="InterPro" id="IPR001173">
    <property type="entry name" value="Glyco_trans_2-like"/>
</dbReference>
<dbReference type="GO" id="GO:0016758">
    <property type="term" value="F:hexosyltransferase activity"/>
    <property type="evidence" value="ECO:0007669"/>
    <property type="project" value="UniProtKB-ARBA"/>
</dbReference>
<sequence length="332" mass="38912">MNISIIITNYQQGKFLLPLLDYLWKSNYFPHEVEIIVVDNLSSESEFLRQTLCHKEQQVSSLITTSFIFLDQNFGPSYSRNRGAEKAQGQYIQLLDADDWIDPIKIIRQYNFALKNNFPSFVTSKWARVTWESDWNHRKDIFIYQPHFSDPIPLSVIKDDGFVPLMSGLINRQSFLEAGGFREDMWVIEDVRFLIYLSKINPHFMVCPSEEPLFFYRVGNNQSLSNSRKLEFVNACYANAVYVEELLGLENLNDSQIEILIKAYGNIARFFFEHDRAKFKELLGRIKKLQPKYIPHSPKALRYLSHLLGYENAEAIALKYRQLKKIINSRAR</sequence>
<dbReference type="AlphaFoldDB" id="A0A941GUA2"/>
<name>A0A941GUA2_9CHRO</name>
<evidence type="ECO:0000313" key="3">
    <source>
        <dbReference type="Proteomes" id="UP000767446"/>
    </source>
</evidence>
<proteinExistence type="predicted"/>
<evidence type="ECO:0000313" key="2">
    <source>
        <dbReference type="EMBL" id="MBR8829546.1"/>
    </source>
</evidence>
<accession>A0A941GUA2</accession>
<evidence type="ECO:0000259" key="1">
    <source>
        <dbReference type="Pfam" id="PF00535"/>
    </source>
</evidence>
<dbReference type="Pfam" id="PF00535">
    <property type="entry name" value="Glycos_transf_2"/>
    <property type="match status" value="1"/>
</dbReference>
<dbReference type="Gene3D" id="3.90.550.10">
    <property type="entry name" value="Spore Coat Polysaccharide Biosynthesis Protein SpsA, Chain A"/>
    <property type="match status" value="1"/>
</dbReference>
<dbReference type="Proteomes" id="UP000767446">
    <property type="component" value="Unassembled WGS sequence"/>
</dbReference>
<comment type="caution">
    <text evidence="2">The sequence shown here is derived from an EMBL/GenBank/DDBJ whole genome shotgun (WGS) entry which is preliminary data.</text>
</comment>